<name>A0A835TFB7_9ROSI</name>
<keyword evidence="3" id="KW-1185">Reference proteome</keyword>
<reference evidence="2 3" key="1">
    <citation type="submission" date="2020-10" db="EMBL/GenBank/DDBJ databases">
        <title>Plant Genome Project.</title>
        <authorList>
            <person name="Zhang R.-G."/>
        </authorList>
    </citation>
    <scope>NUCLEOTIDE SEQUENCE [LARGE SCALE GENOMIC DNA]</scope>
    <source>
        <strain evidence="2">FAFU-HL-1</strain>
        <tissue evidence="2">Leaf</tissue>
    </source>
</reference>
<comment type="caution">
    <text evidence="2">The sequence shown here is derived from an EMBL/GenBank/DDBJ whole genome shotgun (WGS) entry which is preliminary data.</text>
</comment>
<organism evidence="2 3">
    <name type="scientific">Salix dunnii</name>
    <dbReference type="NCBI Taxonomy" id="1413687"/>
    <lineage>
        <taxon>Eukaryota</taxon>
        <taxon>Viridiplantae</taxon>
        <taxon>Streptophyta</taxon>
        <taxon>Embryophyta</taxon>
        <taxon>Tracheophyta</taxon>
        <taxon>Spermatophyta</taxon>
        <taxon>Magnoliopsida</taxon>
        <taxon>eudicotyledons</taxon>
        <taxon>Gunneridae</taxon>
        <taxon>Pentapetalae</taxon>
        <taxon>rosids</taxon>
        <taxon>fabids</taxon>
        <taxon>Malpighiales</taxon>
        <taxon>Salicaceae</taxon>
        <taxon>Saliceae</taxon>
        <taxon>Salix</taxon>
    </lineage>
</organism>
<dbReference type="EMBL" id="JADGMS010000002">
    <property type="protein sequence ID" value="KAF9686836.1"/>
    <property type="molecule type" value="Genomic_DNA"/>
</dbReference>
<dbReference type="AlphaFoldDB" id="A0A835TFB7"/>
<accession>A0A835TFB7</accession>
<feature type="compositionally biased region" description="Basic and acidic residues" evidence="1">
    <location>
        <begin position="17"/>
        <end position="31"/>
    </location>
</feature>
<evidence type="ECO:0000256" key="1">
    <source>
        <dbReference type="SAM" id="MobiDB-lite"/>
    </source>
</evidence>
<gene>
    <name evidence="2" type="ORF">SADUNF_Sadunf02G0031100</name>
</gene>
<feature type="region of interest" description="Disordered" evidence="1">
    <location>
        <begin position="15"/>
        <end position="36"/>
    </location>
</feature>
<sequence>MISRILFLAQIPGSHQRNRDGIPKNHLDRSGSHRSQIKRTQFPLQRQMHIHIANRRESIAFNGRERKPARMPREIRVWEILLATKPDLPTPEKKIAPLQRRSVWVKDKVVLLGFEEVEKGGLVNLLRFGIR</sequence>
<protein>
    <submittedName>
        <fullName evidence="2">Uncharacterized protein</fullName>
    </submittedName>
</protein>
<proteinExistence type="predicted"/>
<dbReference type="Proteomes" id="UP000657918">
    <property type="component" value="Unassembled WGS sequence"/>
</dbReference>
<evidence type="ECO:0000313" key="3">
    <source>
        <dbReference type="Proteomes" id="UP000657918"/>
    </source>
</evidence>
<evidence type="ECO:0000313" key="2">
    <source>
        <dbReference type="EMBL" id="KAF9686836.1"/>
    </source>
</evidence>